<dbReference type="AlphaFoldDB" id="A0A3Q4BIU9"/>
<dbReference type="SMART" id="SM00325">
    <property type="entry name" value="RhoGEF"/>
    <property type="match status" value="1"/>
</dbReference>
<feature type="region of interest" description="Disordered" evidence="1">
    <location>
        <begin position="1"/>
        <end position="115"/>
    </location>
</feature>
<name>A0A3Q4BIU9_MOLML</name>
<dbReference type="Proteomes" id="UP000261620">
    <property type="component" value="Unplaced"/>
</dbReference>
<evidence type="ECO:0000259" key="2">
    <source>
        <dbReference type="PROSITE" id="PS50010"/>
    </source>
</evidence>
<dbReference type="Gene3D" id="1.20.900.10">
    <property type="entry name" value="Dbl homology (DH) domain"/>
    <property type="match status" value="2"/>
</dbReference>
<evidence type="ECO:0000313" key="3">
    <source>
        <dbReference type="Ensembl" id="ENSMMOP00000019752.1"/>
    </source>
</evidence>
<dbReference type="CDD" id="cd00160">
    <property type="entry name" value="RhoGEF"/>
    <property type="match status" value="1"/>
</dbReference>
<dbReference type="PANTHER" id="PTHR45924">
    <property type="entry name" value="FI17866P1"/>
    <property type="match status" value="1"/>
</dbReference>
<reference evidence="3" key="2">
    <citation type="submission" date="2025-09" db="UniProtKB">
        <authorList>
            <consortium name="Ensembl"/>
        </authorList>
    </citation>
    <scope>IDENTIFICATION</scope>
</reference>
<dbReference type="STRING" id="94237.ENSMMOP00000019752"/>
<proteinExistence type="predicted"/>
<dbReference type="PANTHER" id="PTHR45924:SF1">
    <property type="entry name" value="PLECKSTRIN HOMOLOGY DOMAIN-CONTAINING FAMILY G MEMBER 1"/>
    <property type="match status" value="1"/>
</dbReference>
<dbReference type="Pfam" id="PF00621">
    <property type="entry name" value="RhoGEF"/>
    <property type="match status" value="1"/>
</dbReference>
<dbReference type="Ensembl" id="ENSMMOT00000020083.1">
    <property type="protein sequence ID" value="ENSMMOP00000019752.1"/>
    <property type="gene ID" value="ENSMMOG00000014992.1"/>
</dbReference>
<dbReference type="InterPro" id="IPR035899">
    <property type="entry name" value="DBL_dom_sf"/>
</dbReference>
<organism evidence="3 4">
    <name type="scientific">Mola mola</name>
    <name type="common">Ocean sunfish</name>
    <name type="synonym">Tetraodon mola</name>
    <dbReference type="NCBI Taxonomy" id="94237"/>
    <lineage>
        <taxon>Eukaryota</taxon>
        <taxon>Metazoa</taxon>
        <taxon>Chordata</taxon>
        <taxon>Craniata</taxon>
        <taxon>Vertebrata</taxon>
        <taxon>Euteleostomi</taxon>
        <taxon>Actinopterygii</taxon>
        <taxon>Neopterygii</taxon>
        <taxon>Teleostei</taxon>
        <taxon>Neoteleostei</taxon>
        <taxon>Acanthomorphata</taxon>
        <taxon>Eupercaria</taxon>
        <taxon>Tetraodontiformes</taxon>
        <taxon>Molidae</taxon>
        <taxon>Mola</taxon>
    </lineage>
</organism>
<dbReference type="GO" id="GO:0005085">
    <property type="term" value="F:guanyl-nucleotide exchange factor activity"/>
    <property type="evidence" value="ECO:0007669"/>
    <property type="project" value="InterPro"/>
</dbReference>
<dbReference type="PROSITE" id="PS50010">
    <property type="entry name" value="DH_2"/>
    <property type="match status" value="1"/>
</dbReference>
<feature type="compositionally biased region" description="Low complexity" evidence="1">
    <location>
        <begin position="13"/>
        <end position="23"/>
    </location>
</feature>
<feature type="domain" description="DH" evidence="2">
    <location>
        <begin position="117"/>
        <end position="248"/>
    </location>
</feature>
<dbReference type="GO" id="GO:0031267">
    <property type="term" value="F:small GTPase binding"/>
    <property type="evidence" value="ECO:0007669"/>
    <property type="project" value="TreeGrafter"/>
</dbReference>
<protein>
    <recommendedName>
        <fullName evidence="2">DH domain-containing protein</fullName>
    </recommendedName>
</protein>
<accession>A0A3Q4BIU9</accession>
<dbReference type="SUPFAM" id="SSF48065">
    <property type="entry name" value="DBL homology domain (DH-domain)"/>
    <property type="match status" value="1"/>
</dbReference>
<dbReference type="InterPro" id="IPR000219">
    <property type="entry name" value="DH_dom"/>
</dbReference>
<reference evidence="3" key="1">
    <citation type="submission" date="2025-08" db="UniProtKB">
        <authorList>
            <consortium name="Ensembl"/>
        </authorList>
    </citation>
    <scope>IDENTIFICATION</scope>
</reference>
<keyword evidence="4" id="KW-1185">Reference proteome</keyword>
<sequence>MDSSLDSAERPISYSSTSSSTSSRDSHCSLGSRSALVAAPPCNPGTSDRDSGAIRLELVPHRQLGCQEEHDRNDGGMDTGMGPGRQSGGQTLTEHSDNELGPDAGEQTGQVQGPKTYVDRVVQEILDTERTYVQDLRSIVEDYLECITNQSRLTLSSEDKDSLFGNIQDIYHFNDLLHDLEKCNADPVAIADCFVSKSVAVLTECMRNKALAKFFRERQESLRHSLPLGSYLLKPVQRILKYHLLLHV</sequence>
<evidence type="ECO:0000256" key="1">
    <source>
        <dbReference type="SAM" id="MobiDB-lite"/>
    </source>
</evidence>
<evidence type="ECO:0000313" key="4">
    <source>
        <dbReference type="Proteomes" id="UP000261620"/>
    </source>
</evidence>
<feature type="compositionally biased region" description="Gly residues" evidence="1">
    <location>
        <begin position="77"/>
        <end position="87"/>
    </location>
</feature>